<keyword evidence="2" id="KW-1185">Reference proteome</keyword>
<comment type="caution">
    <text evidence="1">The sequence shown here is derived from an EMBL/GenBank/DDBJ whole genome shotgun (WGS) entry which is preliminary data.</text>
</comment>
<sequence length="131" mass="15032">MEYGFPPESRIYREEEIPLYQRTWSQIWHQGTIYPATCVAVPVWCAVIHRFPAVFHGELFVLLALIEASRQRRNTHPPGLEAHLSLAFRVNYRQALEGLAAVLPAQMALADPTTPHSQDALRVMRSLLNKW</sequence>
<name>A0A7C9MBC5_9DEIO</name>
<evidence type="ECO:0000313" key="1">
    <source>
        <dbReference type="EMBL" id="MVN88959.1"/>
    </source>
</evidence>
<gene>
    <name evidence="1" type="ORF">GO986_19645</name>
</gene>
<dbReference type="AlphaFoldDB" id="A0A7C9MBC5"/>
<accession>A0A7C9MBC5</accession>
<dbReference type="Proteomes" id="UP000483286">
    <property type="component" value="Unassembled WGS sequence"/>
</dbReference>
<protein>
    <submittedName>
        <fullName evidence="1">Uncharacterized protein</fullName>
    </submittedName>
</protein>
<dbReference type="RefSeq" id="WP_157461220.1">
    <property type="nucleotide sequence ID" value="NZ_WQLB01000038.1"/>
</dbReference>
<reference evidence="1 2" key="1">
    <citation type="submission" date="2019-12" db="EMBL/GenBank/DDBJ databases">
        <title>Deinococcus sp. HMF7620 Genome sequencing and assembly.</title>
        <authorList>
            <person name="Kang H."/>
            <person name="Kim H."/>
            <person name="Joh K."/>
        </authorList>
    </citation>
    <scope>NUCLEOTIDE SEQUENCE [LARGE SCALE GENOMIC DNA]</scope>
    <source>
        <strain evidence="1 2">HMF7620</strain>
    </source>
</reference>
<evidence type="ECO:0000313" key="2">
    <source>
        <dbReference type="Proteomes" id="UP000483286"/>
    </source>
</evidence>
<proteinExistence type="predicted"/>
<dbReference type="EMBL" id="WQLB01000038">
    <property type="protein sequence ID" value="MVN88959.1"/>
    <property type="molecule type" value="Genomic_DNA"/>
</dbReference>
<organism evidence="1 2">
    <name type="scientific">Deinococcus arboris</name>
    <dbReference type="NCBI Taxonomy" id="2682977"/>
    <lineage>
        <taxon>Bacteria</taxon>
        <taxon>Thermotogati</taxon>
        <taxon>Deinococcota</taxon>
        <taxon>Deinococci</taxon>
        <taxon>Deinococcales</taxon>
        <taxon>Deinococcaceae</taxon>
        <taxon>Deinococcus</taxon>
    </lineage>
</organism>